<accession>A0A3E1P2K6</accession>
<reference evidence="2 3" key="1">
    <citation type="submission" date="2018-08" db="EMBL/GenBank/DDBJ databases">
        <title>Chitinophaga sp. K20C18050901, a novel bacterium isolated from forest soil.</title>
        <authorList>
            <person name="Wang C."/>
        </authorList>
    </citation>
    <scope>NUCLEOTIDE SEQUENCE [LARGE SCALE GENOMIC DNA]</scope>
    <source>
        <strain evidence="2 3">K20C18050901</strain>
    </source>
</reference>
<evidence type="ECO:0000256" key="1">
    <source>
        <dbReference type="SAM" id="MobiDB-lite"/>
    </source>
</evidence>
<protein>
    <submittedName>
        <fullName evidence="2">Uncharacterized protein</fullName>
    </submittedName>
</protein>
<evidence type="ECO:0000313" key="3">
    <source>
        <dbReference type="Proteomes" id="UP000261174"/>
    </source>
</evidence>
<name>A0A3E1P2K6_9BACT</name>
<feature type="region of interest" description="Disordered" evidence="1">
    <location>
        <begin position="345"/>
        <end position="396"/>
    </location>
</feature>
<comment type="caution">
    <text evidence="2">The sequence shown here is derived from an EMBL/GenBank/DDBJ whole genome shotgun (WGS) entry which is preliminary data.</text>
</comment>
<sequence length="421" mass="47752">MDNVQNELEINVGHNLAVLEDTVRIRQLPETVLDTLPEQMATGKPEIKTYGLVGFEDVSTVIGIEATFYLIENKYYLNRTQATVAKEIEITHGKIGDLNTADLESRLANPPTAEFRTSENSTEYDLALENYQSKITQDLLVVQKEKPEIFNRLIVKYHPDVDIQMDKTSLDRQARIDADHNKTFEFSDYYKLTTMEMFNLLEGRAVYKTLKQYNFVDSEGNIVEGDNLKNRPELRQVSSKFDTWLKLKQQPNGSQVIEFVGGLRNVESQLVKFNFQDMDDANYVDKLAYHIRKGSEVVVKFPNASGSSNLIVAANPPEGLKIANMEGKVLSPVPFLKIQPEKKNFSRPVVTSSPDRQVKNEESNREVVDNQPSQAQQHTGSQTNGNENSQSPSQGVLQQVRSFFSRNRQVGEDNNNISRKI</sequence>
<feature type="compositionally biased region" description="Basic and acidic residues" evidence="1">
    <location>
        <begin position="356"/>
        <end position="368"/>
    </location>
</feature>
<feature type="compositionally biased region" description="Polar residues" evidence="1">
    <location>
        <begin position="370"/>
        <end position="396"/>
    </location>
</feature>
<dbReference type="Proteomes" id="UP000261174">
    <property type="component" value="Unassembled WGS sequence"/>
</dbReference>
<dbReference type="RefSeq" id="WP_116854003.1">
    <property type="nucleotide sequence ID" value="NZ_QTJV01000004.1"/>
</dbReference>
<dbReference type="EMBL" id="QTJV01000004">
    <property type="protein sequence ID" value="RFM34419.1"/>
    <property type="molecule type" value="Genomic_DNA"/>
</dbReference>
<proteinExistence type="predicted"/>
<dbReference type="OrthoDB" id="6372253at2"/>
<evidence type="ECO:0000313" key="2">
    <source>
        <dbReference type="EMBL" id="RFM34419.1"/>
    </source>
</evidence>
<keyword evidence="3" id="KW-1185">Reference proteome</keyword>
<organism evidence="2 3">
    <name type="scientific">Chitinophaga silvisoli</name>
    <dbReference type="NCBI Taxonomy" id="2291814"/>
    <lineage>
        <taxon>Bacteria</taxon>
        <taxon>Pseudomonadati</taxon>
        <taxon>Bacteroidota</taxon>
        <taxon>Chitinophagia</taxon>
        <taxon>Chitinophagales</taxon>
        <taxon>Chitinophagaceae</taxon>
        <taxon>Chitinophaga</taxon>
    </lineage>
</organism>
<dbReference type="AlphaFoldDB" id="A0A3E1P2K6"/>
<gene>
    <name evidence="2" type="ORF">DXN04_14150</name>
</gene>